<gene>
    <name evidence="1" type="ORF">CKA38_10060</name>
</gene>
<dbReference type="AlphaFoldDB" id="A0A2U8E4U6"/>
<keyword evidence="2" id="KW-1185">Reference proteome</keyword>
<name>A0A2U8E4U6_9BACT</name>
<dbReference type="OrthoDB" id="201692at2"/>
<evidence type="ECO:0000313" key="2">
    <source>
        <dbReference type="Proteomes" id="UP000244896"/>
    </source>
</evidence>
<dbReference type="KEGG" id="elut:CKA38_10060"/>
<dbReference type="Proteomes" id="UP000244896">
    <property type="component" value="Chromosome"/>
</dbReference>
<protein>
    <submittedName>
        <fullName evidence="1">Uncharacterized protein</fullName>
    </submittedName>
</protein>
<dbReference type="RefSeq" id="WP_108825352.1">
    <property type="nucleotide sequence ID" value="NZ_CP023004.1"/>
</dbReference>
<reference evidence="1 2" key="1">
    <citation type="journal article" date="2018" name="Syst. Appl. Microbiol.">
        <title>Ereboglobus luteus gen. nov. sp. nov. from cockroach guts, and new insights into the oxygen relationship of the genera Opitutus and Didymococcus (Verrucomicrobia: Opitutaceae).</title>
        <authorList>
            <person name="Tegtmeier D."/>
            <person name="Belitz A."/>
            <person name="Radek R."/>
            <person name="Heimerl T."/>
            <person name="Brune A."/>
        </authorList>
    </citation>
    <scope>NUCLEOTIDE SEQUENCE [LARGE SCALE GENOMIC DNA]</scope>
    <source>
        <strain evidence="1 2">Ho45</strain>
    </source>
</reference>
<accession>A0A2U8E4U6</accession>
<evidence type="ECO:0000313" key="1">
    <source>
        <dbReference type="EMBL" id="AWI09542.1"/>
    </source>
</evidence>
<sequence>MPEASENLSDELFALLGDTRETAAVTLFLQLLRESPCLRNWLGTAFLEPRTRSRLAAYLRGEEHHASRGSHLLAWFAHTSDARESFTATLACDHRPASVSTYGGLTRAQVVRLVRRYQSGGASGINLLPFLLIHAWRQLPNNARPSAALLLMGGMVLQELFSDKLSSLQLMRHFTKAVEFFHGQLHGTITRMHFGYVNWWKLSVLHYMLNHPKPCYCTRDFSQHLAAQKISVDPKDLRRFCQKHGIVRDTRPGRPRSG</sequence>
<proteinExistence type="predicted"/>
<dbReference type="EMBL" id="CP023004">
    <property type="protein sequence ID" value="AWI09542.1"/>
    <property type="molecule type" value="Genomic_DNA"/>
</dbReference>
<organism evidence="1 2">
    <name type="scientific">Ereboglobus luteus</name>
    <dbReference type="NCBI Taxonomy" id="1796921"/>
    <lineage>
        <taxon>Bacteria</taxon>
        <taxon>Pseudomonadati</taxon>
        <taxon>Verrucomicrobiota</taxon>
        <taxon>Opitutia</taxon>
        <taxon>Opitutales</taxon>
        <taxon>Opitutaceae</taxon>
        <taxon>Ereboglobus</taxon>
    </lineage>
</organism>